<dbReference type="InterPro" id="IPR036322">
    <property type="entry name" value="WD40_repeat_dom_sf"/>
</dbReference>
<name>A0A922SA30_SPOEX</name>
<dbReference type="GO" id="GO:1990234">
    <property type="term" value="C:transferase complex"/>
    <property type="evidence" value="ECO:0007669"/>
    <property type="project" value="UniProtKB-ARBA"/>
</dbReference>
<dbReference type="Gene3D" id="2.130.10.10">
    <property type="entry name" value="YVTN repeat-like/Quinoprotein amine dehydrogenase"/>
    <property type="match status" value="1"/>
</dbReference>
<dbReference type="SUPFAM" id="SSF50978">
    <property type="entry name" value="WD40 repeat-like"/>
    <property type="match status" value="1"/>
</dbReference>
<dbReference type="PROSITE" id="PS50082">
    <property type="entry name" value="WD_REPEATS_2"/>
    <property type="match status" value="1"/>
</dbReference>
<evidence type="ECO:0000256" key="3">
    <source>
        <dbReference type="PROSITE-ProRule" id="PRU00221"/>
    </source>
</evidence>
<dbReference type="Pfam" id="PF00400">
    <property type="entry name" value="WD40"/>
    <property type="match status" value="1"/>
</dbReference>
<dbReference type="PANTHER" id="PTHR22847">
    <property type="entry name" value="WD40 REPEAT PROTEIN"/>
    <property type="match status" value="1"/>
</dbReference>
<dbReference type="PANTHER" id="PTHR22847:SF637">
    <property type="entry name" value="WD REPEAT DOMAIN 5B"/>
    <property type="match status" value="1"/>
</dbReference>
<evidence type="ECO:0000256" key="1">
    <source>
        <dbReference type="ARBA" id="ARBA00022574"/>
    </source>
</evidence>
<evidence type="ECO:0000313" key="5">
    <source>
        <dbReference type="Proteomes" id="UP000814243"/>
    </source>
</evidence>
<keyword evidence="2" id="KW-0677">Repeat</keyword>
<dbReference type="InterPro" id="IPR001680">
    <property type="entry name" value="WD40_rpt"/>
</dbReference>
<accession>A0A922SA30</accession>
<evidence type="ECO:0000256" key="2">
    <source>
        <dbReference type="ARBA" id="ARBA00022737"/>
    </source>
</evidence>
<feature type="repeat" description="WD" evidence="3">
    <location>
        <begin position="51"/>
        <end position="85"/>
    </location>
</feature>
<organism evidence="4 5">
    <name type="scientific">Spodoptera exigua</name>
    <name type="common">Beet armyworm</name>
    <name type="synonym">Noctua fulgens</name>
    <dbReference type="NCBI Taxonomy" id="7107"/>
    <lineage>
        <taxon>Eukaryota</taxon>
        <taxon>Metazoa</taxon>
        <taxon>Ecdysozoa</taxon>
        <taxon>Arthropoda</taxon>
        <taxon>Hexapoda</taxon>
        <taxon>Insecta</taxon>
        <taxon>Pterygota</taxon>
        <taxon>Neoptera</taxon>
        <taxon>Endopterygota</taxon>
        <taxon>Lepidoptera</taxon>
        <taxon>Glossata</taxon>
        <taxon>Ditrysia</taxon>
        <taxon>Noctuoidea</taxon>
        <taxon>Noctuidae</taxon>
        <taxon>Amphipyrinae</taxon>
        <taxon>Spodoptera</taxon>
    </lineage>
</organism>
<sequence>MSLKIEAETKLDSEPCVLTFGNKLFVGSEDGSIKTFEANLTPKESWTAHAVQPFALATDGDTLYSSSNDGGIRVWSMKGDQITELPSSGADVGALHVFDRQLYAGDEDGNVKESKTRFMTRHTMEGRAPLRISGNRLLFMSRDGNSLRLHDASVDTSFKSLDEVKVSDMILTSLSTSGQYAWTGGWDGVVRRYKMAGDKLEAAGDINLGGCINSLVAAGGSAYVAVSGGKLVHLRAA</sequence>
<comment type="caution">
    <text evidence="4">The sequence shown here is derived from an EMBL/GenBank/DDBJ whole genome shotgun (WGS) entry which is preliminary data.</text>
</comment>
<dbReference type="EMBL" id="JACEFF010000814">
    <property type="protein sequence ID" value="KAH9630721.1"/>
    <property type="molecule type" value="Genomic_DNA"/>
</dbReference>
<keyword evidence="1 3" id="KW-0853">WD repeat</keyword>
<evidence type="ECO:0000313" key="4">
    <source>
        <dbReference type="EMBL" id="KAH9630721.1"/>
    </source>
</evidence>
<dbReference type="InterPro" id="IPR015943">
    <property type="entry name" value="WD40/YVTN_repeat-like_dom_sf"/>
</dbReference>
<dbReference type="Proteomes" id="UP000814243">
    <property type="component" value="Unassembled WGS sequence"/>
</dbReference>
<proteinExistence type="predicted"/>
<dbReference type="AlphaFoldDB" id="A0A922SA30"/>
<reference evidence="4" key="1">
    <citation type="journal article" date="2021" name="G3 (Bethesda)">
        <title>Genome and transcriptome analysis of the beet armyworm Spodoptera exigua reveals targets for pest control. .</title>
        <authorList>
            <person name="Simon S."/>
            <person name="Breeschoten T."/>
            <person name="Jansen H.J."/>
            <person name="Dirks R.P."/>
            <person name="Schranz M.E."/>
            <person name="Ros V.I.D."/>
        </authorList>
    </citation>
    <scope>NUCLEOTIDE SEQUENCE</scope>
    <source>
        <strain evidence="4">TB_SE_WUR_2020</strain>
    </source>
</reference>
<protein>
    <submittedName>
        <fullName evidence="4">Uncharacterized protein</fullName>
    </submittedName>
</protein>
<gene>
    <name evidence="4" type="ORF">HF086_004012</name>
</gene>